<keyword evidence="6 7" id="KW-0472">Membrane</keyword>
<dbReference type="Gene3D" id="1.10.3720.10">
    <property type="entry name" value="MetI-like"/>
    <property type="match status" value="1"/>
</dbReference>
<comment type="subcellular location">
    <subcellularLocation>
        <location evidence="1 7">Cell membrane</location>
        <topology evidence="1 7">Multi-pass membrane protein</topology>
    </subcellularLocation>
</comment>
<dbReference type="EMBL" id="FMAG01000010">
    <property type="protein sequence ID" value="SCB47365.1"/>
    <property type="molecule type" value="Genomic_DNA"/>
</dbReference>
<accession>A0A1C3X5A6</accession>
<evidence type="ECO:0000256" key="3">
    <source>
        <dbReference type="ARBA" id="ARBA00022475"/>
    </source>
</evidence>
<evidence type="ECO:0000256" key="2">
    <source>
        <dbReference type="ARBA" id="ARBA00022448"/>
    </source>
</evidence>
<dbReference type="InterPro" id="IPR051393">
    <property type="entry name" value="ABC_transporter_permease"/>
</dbReference>
<evidence type="ECO:0000256" key="5">
    <source>
        <dbReference type="ARBA" id="ARBA00022989"/>
    </source>
</evidence>
<keyword evidence="5 7" id="KW-1133">Transmembrane helix</keyword>
<feature type="transmembrane region" description="Helical" evidence="7">
    <location>
        <begin position="341"/>
        <end position="363"/>
    </location>
</feature>
<evidence type="ECO:0000313" key="9">
    <source>
        <dbReference type="EMBL" id="SCB47365.1"/>
    </source>
</evidence>
<dbReference type="PANTHER" id="PTHR30193">
    <property type="entry name" value="ABC TRANSPORTER PERMEASE PROTEIN"/>
    <property type="match status" value="1"/>
</dbReference>
<feature type="transmembrane region" description="Helical" evidence="7">
    <location>
        <begin position="245"/>
        <end position="264"/>
    </location>
</feature>
<dbReference type="OrthoDB" id="9801818at2"/>
<dbReference type="Proteomes" id="UP000199101">
    <property type="component" value="Unassembled WGS sequence"/>
</dbReference>
<dbReference type="CDD" id="cd06261">
    <property type="entry name" value="TM_PBP2"/>
    <property type="match status" value="1"/>
</dbReference>
<feature type="transmembrane region" description="Helical" evidence="7">
    <location>
        <begin position="285"/>
        <end position="304"/>
    </location>
</feature>
<proteinExistence type="inferred from homology"/>
<keyword evidence="3" id="KW-1003">Cell membrane</keyword>
<dbReference type="RefSeq" id="WP_092718265.1">
    <property type="nucleotide sequence ID" value="NZ_FMAG01000010.1"/>
</dbReference>
<evidence type="ECO:0000256" key="7">
    <source>
        <dbReference type="RuleBase" id="RU363032"/>
    </source>
</evidence>
<evidence type="ECO:0000256" key="4">
    <source>
        <dbReference type="ARBA" id="ARBA00022692"/>
    </source>
</evidence>
<feature type="domain" description="ABC transmembrane type-1" evidence="8">
    <location>
        <begin position="149"/>
        <end position="364"/>
    </location>
</feature>
<dbReference type="InterPro" id="IPR000515">
    <property type="entry name" value="MetI-like"/>
</dbReference>
<dbReference type="STRING" id="410764.GA0061103_0145"/>
<feature type="transmembrane region" description="Helical" evidence="7">
    <location>
        <begin position="32"/>
        <end position="50"/>
    </location>
</feature>
<keyword evidence="2 7" id="KW-0813">Transport</keyword>
<evidence type="ECO:0000259" key="8">
    <source>
        <dbReference type="PROSITE" id="PS50928"/>
    </source>
</evidence>
<sequence length="374" mass="41132">MSHTIMPAGIPPAATRSEQTAVQISGARRGRILLWAATTLLFATLVLQVLEATGATSIGLVNWRPLLFAYIIWASALCAAQVMIRGEDGQRAVFVLPAVLFTVAMVVFPTVFGAYIAFTDWNLSAVAGRRFNGLDNLRALFSDTYFWNALLNMVYYVLSVLVQYAIAFGLALLLNAEIRARKFFRVAFLLPLMLSPVAVSWMIGKSLMEYRFGPAATLARHLGWDNPAFFATPWLARTSIMAMDAWVSIPFMMILLLAGLQALPAEVKEAAKVDGASGWQSFKEITFPLMLPVSLTVVILRIIFQLKLADIVINVTAGGPGGATDTVSSFIFREYRDRSNVGYGTMLAEFYLVVIIIVVALILKGASRWMQRSN</sequence>
<dbReference type="GO" id="GO:0055085">
    <property type="term" value="P:transmembrane transport"/>
    <property type="evidence" value="ECO:0007669"/>
    <property type="project" value="InterPro"/>
</dbReference>
<reference evidence="10" key="1">
    <citation type="submission" date="2016-08" db="EMBL/GenBank/DDBJ databases">
        <authorList>
            <person name="Varghese N."/>
            <person name="Submissions Spin"/>
        </authorList>
    </citation>
    <scope>NUCLEOTIDE SEQUENCE [LARGE SCALE GENOMIC DNA]</scope>
    <source>
        <strain evidence="10">HAMBI 2975</strain>
    </source>
</reference>
<organism evidence="9 10">
    <name type="scientific">Rhizobium multihospitium</name>
    <dbReference type="NCBI Taxonomy" id="410764"/>
    <lineage>
        <taxon>Bacteria</taxon>
        <taxon>Pseudomonadati</taxon>
        <taxon>Pseudomonadota</taxon>
        <taxon>Alphaproteobacteria</taxon>
        <taxon>Hyphomicrobiales</taxon>
        <taxon>Rhizobiaceae</taxon>
        <taxon>Rhizobium/Agrobacterium group</taxon>
        <taxon>Rhizobium</taxon>
    </lineage>
</organism>
<keyword evidence="10" id="KW-1185">Reference proteome</keyword>
<feature type="transmembrane region" description="Helical" evidence="7">
    <location>
        <begin position="92"/>
        <end position="118"/>
    </location>
</feature>
<feature type="transmembrane region" description="Helical" evidence="7">
    <location>
        <begin position="186"/>
        <end position="204"/>
    </location>
</feature>
<evidence type="ECO:0000256" key="1">
    <source>
        <dbReference type="ARBA" id="ARBA00004651"/>
    </source>
</evidence>
<feature type="transmembrane region" description="Helical" evidence="7">
    <location>
        <begin position="62"/>
        <end position="80"/>
    </location>
</feature>
<keyword evidence="4 7" id="KW-0812">Transmembrane</keyword>
<dbReference type="AlphaFoldDB" id="A0A1C3X5A6"/>
<dbReference type="PANTHER" id="PTHR30193:SF37">
    <property type="entry name" value="INNER MEMBRANE ABC TRANSPORTER PERMEASE PROTEIN YCJO"/>
    <property type="match status" value="1"/>
</dbReference>
<dbReference type="SUPFAM" id="SSF161098">
    <property type="entry name" value="MetI-like"/>
    <property type="match status" value="1"/>
</dbReference>
<protein>
    <submittedName>
        <fullName evidence="9">Multiple sugar transport system permease protein</fullName>
    </submittedName>
</protein>
<evidence type="ECO:0000256" key="6">
    <source>
        <dbReference type="ARBA" id="ARBA00023136"/>
    </source>
</evidence>
<gene>
    <name evidence="9" type="ORF">GA0061103_0145</name>
</gene>
<name>A0A1C3X5A6_9HYPH</name>
<keyword evidence="9" id="KW-0762">Sugar transport</keyword>
<evidence type="ECO:0000313" key="10">
    <source>
        <dbReference type="Proteomes" id="UP000199101"/>
    </source>
</evidence>
<feature type="transmembrane region" description="Helical" evidence="7">
    <location>
        <begin position="153"/>
        <end position="174"/>
    </location>
</feature>
<comment type="similarity">
    <text evidence="7">Belongs to the binding-protein-dependent transport system permease family.</text>
</comment>
<dbReference type="GO" id="GO:0005886">
    <property type="term" value="C:plasma membrane"/>
    <property type="evidence" value="ECO:0007669"/>
    <property type="project" value="UniProtKB-SubCell"/>
</dbReference>
<dbReference type="PROSITE" id="PS50928">
    <property type="entry name" value="ABC_TM1"/>
    <property type="match status" value="1"/>
</dbReference>
<dbReference type="Pfam" id="PF00528">
    <property type="entry name" value="BPD_transp_1"/>
    <property type="match status" value="1"/>
</dbReference>
<dbReference type="InterPro" id="IPR035906">
    <property type="entry name" value="MetI-like_sf"/>
</dbReference>